<feature type="domain" description="DUF4143" evidence="1">
    <location>
        <begin position="39"/>
        <end position="184"/>
    </location>
</feature>
<feature type="non-terminal residue" evidence="2">
    <location>
        <position position="1"/>
    </location>
</feature>
<gene>
    <name evidence="2" type="ORF">MNBD_BACTEROID05-642</name>
</gene>
<accession>A0A3B0T8X0</accession>
<evidence type="ECO:0000259" key="1">
    <source>
        <dbReference type="Pfam" id="PF13635"/>
    </source>
</evidence>
<dbReference type="InterPro" id="IPR025420">
    <property type="entry name" value="DUF4143"/>
</dbReference>
<proteinExistence type="predicted"/>
<reference evidence="2" key="1">
    <citation type="submission" date="2018-06" db="EMBL/GenBank/DDBJ databases">
        <authorList>
            <person name="Zhirakovskaya E."/>
        </authorList>
    </citation>
    <scope>NUCLEOTIDE SEQUENCE</scope>
</reference>
<name>A0A3B0T8X0_9ZZZZ</name>
<dbReference type="PANTHER" id="PTHR33295">
    <property type="entry name" value="ATPASE"/>
    <property type="match status" value="1"/>
</dbReference>
<evidence type="ECO:0000313" key="2">
    <source>
        <dbReference type="EMBL" id="VAW12533.1"/>
    </source>
</evidence>
<dbReference type="PANTHER" id="PTHR33295:SF8">
    <property type="entry name" value="AAA+ ATPASE DOMAIN-CONTAINING PROTEIN"/>
    <property type="match status" value="1"/>
</dbReference>
<dbReference type="AlphaFoldDB" id="A0A3B0T8X0"/>
<sequence>DRLIAKKFDEYLTVGGFPEVVITGDQELLKEYFYDIVRKDIIARHQVRDKDALEKTAVFLLSNSGKIVSMESIKDAFSLSFRSADLYMEYLKDAFLIFELPQFSFSLKKQAKALKKVYAVDTGLAGSVSFRFSDDKGRMLENAVYLHLVAKRHELYYYRTKNRKEVDFFIKEKTKPKALIQVAWSLDSAETKKRELDGLMDAMDETGLEEGFILTYNEEETIKEEGKTIHILPVYRWLLEDK</sequence>
<dbReference type="EMBL" id="UOEN01000108">
    <property type="protein sequence ID" value="VAW12533.1"/>
    <property type="molecule type" value="Genomic_DNA"/>
</dbReference>
<protein>
    <recommendedName>
        <fullName evidence="1">DUF4143 domain-containing protein</fullName>
    </recommendedName>
</protein>
<dbReference type="Pfam" id="PF13635">
    <property type="entry name" value="DUF4143"/>
    <property type="match status" value="1"/>
</dbReference>
<organism evidence="2">
    <name type="scientific">hydrothermal vent metagenome</name>
    <dbReference type="NCBI Taxonomy" id="652676"/>
    <lineage>
        <taxon>unclassified sequences</taxon>
        <taxon>metagenomes</taxon>
        <taxon>ecological metagenomes</taxon>
    </lineage>
</organism>